<evidence type="ECO:0000256" key="2">
    <source>
        <dbReference type="ARBA" id="ARBA00044677"/>
    </source>
</evidence>
<protein>
    <recommendedName>
        <fullName evidence="3">DNA primase AEP</fullName>
        <ecNumber evidence="3">2.7.7.102</ecNumber>
    </recommendedName>
</protein>
<feature type="compositionally biased region" description="Basic and acidic residues" evidence="4">
    <location>
        <begin position="265"/>
        <end position="281"/>
    </location>
</feature>
<evidence type="ECO:0000256" key="1">
    <source>
        <dbReference type="ARBA" id="ARBA00009762"/>
    </source>
</evidence>
<reference evidence="5 6" key="1">
    <citation type="journal article" date="2007" name="Nature">
        <title>Genome of the marsupial Monodelphis domestica reveals innovation in non-coding sequences.</title>
        <authorList>
            <person name="Mikkelsen T.S."/>
            <person name="Wakefield M.J."/>
            <person name="Aken B."/>
            <person name="Amemiya C.T."/>
            <person name="Chang J.L."/>
            <person name="Duke S."/>
            <person name="Garber M."/>
            <person name="Gentles A.J."/>
            <person name="Goodstadt L."/>
            <person name="Heger A."/>
            <person name="Jurka J."/>
            <person name="Kamal M."/>
            <person name="Mauceli E."/>
            <person name="Searle S.M."/>
            <person name="Sharpe T."/>
            <person name="Baker M.L."/>
            <person name="Batzer M.A."/>
            <person name="Benos P.V."/>
            <person name="Belov K."/>
            <person name="Clamp M."/>
            <person name="Cook A."/>
            <person name="Cuff J."/>
            <person name="Das R."/>
            <person name="Davidow L."/>
            <person name="Deakin J.E."/>
            <person name="Fazzari M.J."/>
            <person name="Glass J.L."/>
            <person name="Grabherr M."/>
            <person name="Greally J.M."/>
            <person name="Gu W."/>
            <person name="Hore T.A."/>
            <person name="Huttley G.A."/>
            <person name="Kleber M."/>
            <person name="Jirtle R.L."/>
            <person name="Koina E."/>
            <person name="Lee J.T."/>
            <person name="Mahony S."/>
            <person name="Marra M.A."/>
            <person name="Miller R.D."/>
            <person name="Nicholls R.D."/>
            <person name="Oda M."/>
            <person name="Papenfuss A.T."/>
            <person name="Parra Z.E."/>
            <person name="Pollock D.D."/>
            <person name="Ray D.A."/>
            <person name="Schein J.E."/>
            <person name="Speed T.P."/>
            <person name="Thompson K."/>
            <person name="VandeBerg J.L."/>
            <person name="Wade C.M."/>
            <person name="Walker J.A."/>
            <person name="Waters P.D."/>
            <person name="Webber C."/>
            <person name="Weidman J.R."/>
            <person name="Xie X."/>
            <person name="Zody M.C."/>
            <person name="Baldwin J."/>
            <person name="Abdouelleil A."/>
            <person name="Abdulkadir J."/>
            <person name="Abebe A."/>
            <person name="Abera B."/>
            <person name="Abreu J."/>
            <person name="Acer S.C."/>
            <person name="Aftuck L."/>
            <person name="Alexander A."/>
            <person name="An P."/>
            <person name="Anderson E."/>
            <person name="Anderson S."/>
            <person name="Arachi H."/>
            <person name="Azer M."/>
            <person name="Bachantsang P."/>
            <person name="Barry A."/>
            <person name="Bayul T."/>
            <person name="Berlin A."/>
            <person name="Bessette D."/>
            <person name="Bloom T."/>
            <person name="Bloom T."/>
            <person name="Boguslavskiy L."/>
            <person name="Bonnet C."/>
            <person name="Boukhgalter B."/>
            <person name="Bourzgui I."/>
            <person name="Brown A."/>
            <person name="Cahill P."/>
            <person name="Channer S."/>
            <person name="Cheshatsang Y."/>
            <person name="Chuda L."/>
            <person name="Citroen M."/>
            <person name="Collymore A."/>
            <person name="Cooke P."/>
            <person name="Costello M."/>
            <person name="D'Aco K."/>
            <person name="Daza R."/>
            <person name="De Haan G."/>
            <person name="DeGray S."/>
            <person name="DeMaso C."/>
            <person name="Dhargay N."/>
            <person name="Dooley K."/>
            <person name="Dooley E."/>
            <person name="Doricent M."/>
            <person name="Dorje P."/>
            <person name="Dorjee K."/>
            <person name="Dupes A."/>
            <person name="Elong R."/>
            <person name="Falk J."/>
            <person name="Farina A."/>
            <person name="Faro S."/>
            <person name="Ferguson D."/>
            <person name="Fisher S."/>
            <person name="Foley C.D."/>
            <person name="Franke A."/>
            <person name="Friedrich D."/>
            <person name="Gadbois L."/>
            <person name="Gearin G."/>
            <person name="Gearin C.R."/>
            <person name="Giannoukos G."/>
            <person name="Goode T."/>
            <person name="Graham J."/>
            <person name="Grandbois E."/>
            <person name="Grewal S."/>
            <person name="Gyaltsen K."/>
            <person name="Hafez N."/>
            <person name="Hagos B."/>
            <person name="Hall J."/>
            <person name="Henson C."/>
            <person name="Hollinger A."/>
            <person name="Honan T."/>
            <person name="Huard M.D."/>
            <person name="Hughes L."/>
            <person name="Hurhula B."/>
            <person name="Husby M.E."/>
            <person name="Kamat A."/>
            <person name="Kanga B."/>
            <person name="Kashin S."/>
            <person name="Khazanovich D."/>
            <person name="Kisner P."/>
            <person name="Lance K."/>
            <person name="Lara M."/>
            <person name="Lee W."/>
            <person name="Lennon N."/>
            <person name="Letendre F."/>
            <person name="LeVine R."/>
            <person name="Lipovsky A."/>
            <person name="Liu X."/>
            <person name="Liu J."/>
            <person name="Liu S."/>
            <person name="Lokyitsang T."/>
            <person name="Lokyitsang Y."/>
            <person name="Lubonja R."/>
            <person name="Lui A."/>
            <person name="MacDonald P."/>
            <person name="Magnisalis V."/>
            <person name="Maru K."/>
            <person name="Matthews C."/>
            <person name="McCusker W."/>
            <person name="McDonough S."/>
            <person name="Mehta T."/>
            <person name="Meldrim J."/>
            <person name="Meneus L."/>
            <person name="Mihai O."/>
            <person name="Mihalev A."/>
            <person name="Mihova T."/>
            <person name="Mittelman R."/>
            <person name="Mlenga V."/>
            <person name="Montmayeur A."/>
            <person name="Mulrain L."/>
            <person name="Navidi A."/>
            <person name="Naylor J."/>
            <person name="Negash T."/>
            <person name="Nguyen T."/>
            <person name="Nguyen N."/>
            <person name="Nicol R."/>
            <person name="Norbu C."/>
            <person name="Norbu N."/>
            <person name="Novod N."/>
            <person name="O'Neill B."/>
            <person name="Osman S."/>
            <person name="Markiewicz E."/>
            <person name="Oyono O.L."/>
            <person name="Patti C."/>
            <person name="Phunkhang P."/>
            <person name="Pierre F."/>
            <person name="Priest M."/>
            <person name="Raghuraman S."/>
            <person name="Rege F."/>
            <person name="Reyes R."/>
            <person name="Rise C."/>
            <person name="Rogov P."/>
            <person name="Ross K."/>
            <person name="Ryan E."/>
            <person name="Settipalli S."/>
            <person name="Shea T."/>
            <person name="Sherpa N."/>
            <person name="Shi L."/>
            <person name="Shih D."/>
            <person name="Sparrow T."/>
            <person name="Spaulding J."/>
            <person name="Stalker J."/>
            <person name="Stange-Thomann N."/>
            <person name="Stavropoulos S."/>
            <person name="Stone C."/>
            <person name="Strader C."/>
            <person name="Tesfaye S."/>
            <person name="Thomson T."/>
            <person name="Thoulutsang Y."/>
            <person name="Thoulutsang D."/>
            <person name="Topham K."/>
            <person name="Topping I."/>
            <person name="Tsamla T."/>
            <person name="Vassiliev H."/>
            <person name="Vo A."/>
            <person name="Wangchuk T."/>
            <person name="Wangdi T."/>
            <person name="Weiand M."/>
            <person name="Wilkinson J."/>
            <person name="Wilson A."/>
            <person name="Yadav S."/>
            <person name="Young G."/>
            <person name="Yu Q."/>
            <person name="Zembek L."/>
            <person name="Zhong D."/>
            <person name="Zimmer A."/>
            <person name="Zwirko Z."/>
            <person name="Jaffe D.B."/>
            <person name="Alvarez P."/>
            <person name="Brockman W."/>
            <person name="Butler J."/>
            <person name="Chin C."/>
            <person name="Gnerre S."/>
            <person name="MacCallum I."/>
            <person name="Graves J.A."/>
            <person name="Ponting C.P."/>
            <person name="Breen M."/>
            <person name="Samollow P.B."/>
            <person name="Lander E.S."/>
            <person name="Lindblad-Toh K."/>
        </authorList>
    </citation>
    <scope>NUCLEOTIDE SEQUENCE [LARGE SCALE GENOMIC DNA]</scope>
</reference>
<dbReference type="STRING" id="13616.ENSMODP00000053346"/>
<dbReference type="FunCoup" id="A0A5F8H1R6">
    <property type="interactions" value="810"/>
</dbReference>
<comment type="similarity">
    <text evidence="1">Belongs to the eukaryotic-type primase small subunit family.</text>
</comment>
<reference evidence="5" key="2">
    <citation type="submission" date="2025-08" db="UniProtKB">
        <authorList>
            <consortium name="Ensembl"/>
        </authorList>
    </citation>
    <scope>IDENTIFICATION</scope>
</reference>
<sequence length="287" mass="33548">FCCSSVCSKCWTLVTMVIYIINRALKEDFKFKHCLWVCSRRIGVHCWICDDAFRKLCSAFCSGIVEYLIHLGTKIHPFLRKSINIVEKYFEDYALAGQDILENKENWDKILTLIPESLHHWEYLKKVASKNRPVRNEKFVPWVECEIMLQYYFPCLHINVSKGMNHLLKSPFNIHPKTGRISVPTDLQKVDQFDPFAVPTISQICHELVVVSTSEEDGNKENKVEAEVKPCRRDYKKTSLAPYVRSFEQFLEKLDKSRKGELLRKRDTQRLLKSTPKDFPGRGRVCP</sequence>
<evidence type="ECO:0000256" key="4">
    <source>
        <dbReference type="SAM" id="MobiDB-lite"/>
    </source>
</evidence>
<feature type="region of interest" description="Disordered" evidence="4">
    <location>
        <begin position="265"/>
        <end position="287"/>
    </location>
</feature>
<evidence type="ECO:0000313" key="5">
    <source>
        <dbReference type="Ensembl" id="ENSMODP00000053346.1"/>
    </source>
</evidence>
<name>A0A5F8H1R6_MONDO</name>
<dbReference type="Ensembl" id="ENSMODT00000019713.3">
    <property type="protein sequence ID" value="ENSMODP00000053346.1"/>
    <property type="gene ID" value="ENSMODG00000015515.3"/>
</dbReference>
<dbReference type="SUPFAM" id="SSF56747">
    <property type="entry name" value="Prim-pol domain"/>
    <property type="match status" value="1"/>
</dbReference>
<dbReference type="Bgee" id="ENSMODG00000015515">
    <property type="expression patterns" value="Expressed in hindlimb bud and 19 other cell types or tissues"/>
</dbReference>
<dbReference type="GO" id="GO:0003899">
    <property type="term" value="F:DNA-directed RNA polymerase activity"/>
    <property type="evidence" value="ECO:0007669"/>
    <property type="project" value="InterPro"/>
</dbReference>
<keyword evidence="6" id="KW-1185">Reference proteome</keyword>
<dbReference type="GeneTree" id="ENSGT00390000011466"/>
<dbReference type="OMA" id="ITCTWIT"/>
<dbReference type="GO" id="GO:0006269">
    <property type="term" value="P:DNA replication, synthesis of primer"/>
    <property type="evidence" value="ECO:0007669"/>
    <property type="project" value="InterPro"/>
</dbReference>
<accession>A0A5F8H1R6</accession>
<proteinExistence type="inferred from homology"/>
<dbReference type="Pfam" id="PF01896">
    <property type="entry name" value="DNA_primase_S"/>
    <property type="match status" value="1"/>
</dbReference>
<dbReference type="InterPro" id="IPR002755">
    <property type="entry name" value="DNA_primase_S"/>
</dbReference>
<comment type="catalytic activity">
    <reaction evidence="2">
        <text>ssDNA + n NTP = ssDNA/pppN(pN)n-1 hybrid + (n-1) diphosphate.</text>
        <dbReference type="EC" id="2.7.7.102"/>
    </reaction>
</comment>
<organism evidence="5 6">
    <name type="scientific">Monodelphis domestica</name>
    <name type="common">Gray short-tailed opossum</name>
    <dbReference type="NCBI Taxonomy" id="13616"/>
    <lineage>
        <taxon>Eukaryota</taxon>
        <taxon>Metazoa</taxon>
        <taxon>Chordata</taxon>
        <taxon>Craniata</taxon>
        <taxon>Vertebrata</taxon>
        <taxon>Euteleostomi</taxon>
        <taxon>Mammalia</taxon>
        <taxon>Metatheria</taxon>
        <taxon>Didelphimorphia</taxon>
        <taxon>Didelphidae</taxon>
        <taxon>Monodelphis</taxon>
    </lineage>
</organism>
<dbReference type="Gene3D" id="3.90.920.10">
    <property type="entry name" value="DNA primase, PRIM domain"/>
    <property type="match status" value="1"/>
</dbReference>
<evidence type="ECO:0000256" key="3">
    <source>
        <dbReference type="ARBA" id="ARBA00044768"/>
    </source>
</evidence>
<dbReference type="Proteomes" id="UP000002280">
    <property type="component" value="Chromosome 1"/>
</dbReference>
<dbReference type="InParanoid" id="A0A5F8H1R6"/>
<reference evidence="5" key="3">
    <citation type="submission" date="2025-09" db="UniProtKB">
        <authorList>
            <consortium name="Ensembl"/>
        </authorList>
    </citation>
    <scope>IDENTIFICATION</scope>
</reference>
<dbReference type="AlphaFoldDB" id="A0A5F8H1R6"/>
<dbReference type="EC" id="2.7.7.102" evidence="3"/>
<evidence type="ECO:0000313" key="6">
    <source>
        <dbReference type="Proteomes" id="UP000002280"/>
    </source>
</evidence>
<dbReference type="PANTHER" id="PTHR10536">
    <property type="entry name" value="DNA PRIMASE SMALL SUBUNIT"/>
    <property type="match status" value="1"/>
</dbReference>